<evidence type="ECO:0000313" key="11">
    <source>
        <dbReference type="EMBL" id="KAH0567473.1"/>
    </source>
</evidence>
<feature type="region of interest" description="Disordered" evidence="10">
    <location>
        <begin position="109"/>
        <end position="130"/>
    </location>
</feature>
<evidence type="ECO:0000256" key="7">
    <source>
        <dbReference type="ARBA" id="ARBA00023212"/>
    </source>
</evidence>
<dbReference type="EMBL" id="JAHXZJ010000001">
    <property type="protein sequence ID" value="KAH0567473.1"/>
    <property type="molecule type" value="Genomic_DNA"/>
</dbReference>
<keyword evidence="9" id="KW-0175">Coiled coil</keyword>
<dbReference type="Pfam" id="PF06098">
    <property type="entry name" value="Radial_spoke_3"/>
    <property type="match status" value="1"/>
</dbReference>
<name>A0AAV7J6S0_COTGL</name>
<keyword evidence="3" id="KW-0963">Cytoplasm</keyword>
<feature type="coiled-coil region" evidence="9">
    <location>
        <begin position="505"/>
        <end position="543"/>
    </location>
</feature>
<dbReference type="PANTHER" id="PTHR21648:SF0">
    <property type="entry name" value="RADIAL SPOKE HEAD PROTEIN 3 HOMOLOG"/>
    <property type="match status" value="1"/>
</dbReference>
<dbReference type="GO" id="GO:0005929">
    <property type="term" value="C:cilium"/>
    <property type="evidence" value="ECO:0007669"/>
    <property type="project" value="TreeGrafter"/>
</dbReference>
<evidence type="ECO:0000256" key="9">
    <source>
        <dbReference type="SAM" id="Coils"/>
    </source>
</evidence>
<evidence type="ECO:0000256" key="3">
    <source>
        <dbReference type="ARBA" id="ARBA00022490"/>
    </source>
</evidence>
<dbReference type="AlphaFoldDB" id="A0AAV7J6S0"/>
<comment type="similarity">
    <text evidence="2">Belongs to the flagellar radial spoke RSP3 family.</text>
</comment>
<organism evidence="11 12">
    <name type="scientific">Cotesia glomerata</name>
    <name type="common">Lepidopteran parasitic wasp</name>
    <name type="synonym">Apanteles glomeratus</name>
    <dbReference type="NCBI Taxonomy" id="32391"/>
    <lineage>
        <taxon>Eukaryota</taxon>
        <taxon>Metazoa</taxon>
        <taxon>Ecdysozoa</taxon>
        <taxon>Arthropoda</taxon>
        <taxon>Hexapoda</taxon>
        <taxon>Insecta</taxon>
        <taxon>Pterygota</taxon>
        <taxon>Neoptera</taxon>
        <taxon>Endopterygota</taxon>
        <taxon>Hymenoptera</taxon>
        <taxon>Apocrita</taxon>
        <taxon>Ichneumonoidea</taxon>
        <taxon>Braconidae</taxon>
        <taxon>Microgastrinae</taxon>
        <taxon>Cotesia</taxon>
    </lineage>
</organism>
<keyword evidence="5" id="KW-0282">Flagellum</keyword>
<dbReference type="InterPro" id="IPR009290">
    <property type="entry name" value="Radial_spoke_3"/>
</dbReference>
<evidence type="ECO:0000256" key="5">
    <source>
        <dbReference type="ARBA" id="ARBA00022846"/>
    </source>
</evidence>
<feature type="compositionally biased region" description="Low complexity" evidence="10">
    <location>
        <begin position="160"/>
        <end position="186"/>
    </location>
</feature>
<evidence type="ECO:0000256" key="1">
    <source>
        <dbReference type="ARBA" id="ARBA00004611"/>
    </source>
</evidence>
<comment type="subcellular location">
    <subcellularLocation>
        <location evidence="1">Cytoplasm</location>
        <location evidence="1">Cytoskeleton</location>
        <location evidence="1">Flagellum axoneme</location>
    </subcellularLocation>
</comment>
<dbReference type="Proteomes" id="UP000826195">
    <property type="component" value="Unassembled WGS sequence"/>
</dbReference>
<evidence type="ECO:0000256" key="8">
    <source>
        <dbReference type="ARBA" id="ARBA00023273"/>
    </source>
</evidence>
<feature type="compositionally biased region" description="Acidic residues" evidence="10">
    <location>
        <begin position="648"/>
        <end position="659"/>
    </location>
</feature>
<comment type="caution">
    <text evidence="11">The sequence shown here is derived from an EMBL/GenBank/DDBJ whole genome shotgun (WGS) entry which is preliminary data.</text>
</comment>
<evidence type="ECO:0000256" key="6">
    <source>
        <dbReference type="ARBA" id="ARBA00023069"/>
    </source>
</evidence>
<evidence type="ECO:0000256" key="10">
    <source>
        <dbReference type="SAM" id="MobiDB-lite"/>
    </source>
</evidence>
<dbReference type="PANTHER" id="PTHR21648">
    <property type="entry name" value="FLAGELLAR RADIAL SPOKE PROTEIN 3"/>
    <property type="match status" value="1"/>
</dbReference>
<gene>
    <name evidence="11" type="ORF">KQX54_010304</name>
</gene>
<keyword evidence="8" id="KW-0966">Cell projection</keyword>
<proteinExistence type="inferred from homology"/>
<protein>
    <recommendedName>
        <fullName evidence="13">Radial spoke head protein 3 homolog</fullName>
    </recommendedName>
</protein>
<keyword evidence="7" id="KW-0206">Cytoskeleton</keyword>
<keyword evidence="6" id="KW-0969">Cilium</keyword>
<feature type="region of interest" description="Disordered" evidence="10">
    <location>
        <begin position="628"/>
        <end position="681"/>
    </location>
</feature>
<feature type="compositionally biased region" description="Basic and acidic residues" evidence="10">
    <location>
        <begin position="110"/>
        <end position="124"/>
    </location>
</feature>
<evidence type="ECO:0000256" key="4">
    <source>
        <dbReference type="ARBA" id="ARBA00022553"/>
    </source>
</evidence>
<evidence type="ECO:0000313" key="12">
    <source>
        <dbReference type="Proteomes" id="UP000826195"/>
    </source>
</evidence>
<evidence type="ECO:0000256" key="2">
    <source>
        <dbReference type="ARBA" id="ARBA00006737"/>
    </source>
</evidence>
<reference evidence="11 12" key="1">
    <citation type="journal article" date="2021" name="J. Hered.">
        <title>A chromosome-level genome assembly of the parasitoid wasp, Cotesia glomerata (Hymenoptera: Braconidae).</title>
        <authorList>
            <person name="Pinto B.J."/>
            <person name="Weis J.J."/>
            <person name="Gamble T."/>
            <person name="Ode P.J."/>
            <person name="Paul R."/>
            <person name="Zaspel J.M."/>
        </authorList>
    </citation>
    <scope>NUCLEOTIDE SEQUENCE [LARGE SCALE GENOMIC DNA]</scope>
    <source>
        <strain evidence="11">CgM1</strain>
    </source>
</reference>
<sequence>MPAGLSSLPPSSFDYNNYKSPAFTIIHRDHLDSTLPILHINNFNSDDNDNDNYNNEDCKYNNKKSYLAEIKNEKNNFLSRKRISKSNDHLVLANLQNNQVNPLKKKQVAKSHDQLVNNDDKKPNDLSSGLIGNKLPMNLTTEDFSEVLTDKFKDNDRQLVSSSKSSNKTVNCNNNNNNINVINNNKQSPQKKPFITTVKTGEFLLPPPEVASLLGMAPNGSWIGHDLDDTHEGLPRSRFRPFVFRGKRPEVRHSSHNARCPAALKATVDFPVNVVNSSGVTASTLANEVRSRKALNNKLSDTDLPWTSQALPKKLEPLKNTMHVILNNDGDQSLPFANIMFDRRVVRGSTYASASNIADCEQSEAARQAEARRKQIYKKRAQIQATRSMMMRISSPPPVPGRKHEPVQTDLYLEELLEKPQESEAATQTDYFLDRPSTPLHCTGKVGVDAETQIGPGDLFDFDVEVQPILEVLVGKTIEQALIEVLEEEELAALKEQQRRFHELRATEKVEKLRLEEQERRLREEKEQRLKQHDEALKIQEETKERVAAAVLLTGYVAELLPSVLDRLKMSGYLLEEIKEEMGKGEGFIPWLVSEVKKEMDTMVDSKELLEDIIKEILENRAEVYRKQAEDYEEESIRSPVTPKNSENEAEEINEEEISNDSKGENLATHESMLTEDAEDQ</sequence>
<evidence type="ECO:0008006" key="13">
    <source>
        <dbReference type="Google" id="ProtNLM"/>
    </source>
</evidence>
<keyword evidence="4" id="KW-0597">Phosphoprotein</keyword>
<accession>A0AAV7J6S0</accession>
<feature type="region of interest" description="Disordered" evidence="10">
    <location>
        <begin position="160"/>
        <end position="190"/>
    </location>
</feature>
<keyword evidence="12" id="KW-1185">Reference proteome</keyword>